<dbReference type="FunFam" id="3.20.20.10:FF:000004">
    <property type="entry name" value="Pyridoxal phosphate homeostasis protein"/>
    <property type="match status" value="1"/>
</dbReference>
<evidence type="ECO:0000256" key="1">
    <source>
        <dbReference type="ARBA" id="ARBA00022898"/>
    </source>
</evidence>
<dbReference type="Proteomes" id="UP000283255">
    <property type="component" value="Unassembled WGS sequence"/>
</dbReference>
<organism evidence="6 7">
    <name type="scientific">Motilimonas pumila</name>
    <dbReference type="NCBI Taxonomy" id="2303987"/>
    <lineage>
        <taxon>Bacteria</taxon>
        <taxon>Pseudomonadati</taxon>
        <taxon>Pseudomonadota</taxon>
        <taxon>Gammaproteobacteria</taxon>
        <taxon>Alteromonadales</taxon>
        <taxon>Alteromonadales genera incertae sedis</taxon>
        <taxon>Motilimonas</taxon>
    </lineage>
</organism>
<evidence type="ECO:0000256" key="2">
    <source>
        <dbReference type="HAMAP-Rule" id="MF_02087"/>
    </source>
</evidence>
<dbReference type="AlphaFoldDB" id="A0A418YAP6"/>
<dbReference type="NCBIfam" id="TIGR00044">
    <property type="entry name" value="YggS family pyridoxal phosphate-dependent enzyme"/>
    <property type="match status" value="1"/>
</dbReference>
<dbReference type="GO" id="GO:0030170">
    <property type="term" value="F:pyridoxal phosphate binding"/>
    <property type="evidence" value="ECO:0007669"/>
    <property type="project" value="UniProtKB-UniRule"/>
</dbReference>
<evidence type="ECO:0000313" key="7">
    <source>
        <dbReference type="Proteomes" id="UP000283255"/>
    </source>
</evidence>
<dbReference type="CDD" id="cd06824">
    <property type="entry name" value="PLPDE_III_Yggs_like"/>
    <property type="match status" value="1"/>
</dbReference>
<feature type="domain" description="Alanine racemase N-terminal" evidence="5">
    <location>
        <begin position="19"/>
        <end position="231"/>
    </location>
</feature>
<dbReference type="PANTHER" id="PTHR10146">
    <property type="entry name" value="PROLINE SYNTHETASE CO-TRANSCRIBED BACTERIAL HOMOLOG PROTEIN"/>
    <property type="match status" value="1"/>
</dbReference>
<keyword evidence="1 2" id="KW-0663">Pyridoxal phosphate</keyword>
<dbReference type="EMBL" id="QZCH01000031">
    <property type="protein sequence ID" value="RJG40026.1"/>
    <property type="molecule type" value="Genomic_DNA"/>
</dbReference>
<evidence type="ECO:0000256" key="4">
    <source>
        <dbReference type="RuleBase" id="RU004514"/>
    </source>
</evidence>
<gene>
    <name evidence="6" type="ORF">D1Z90_17670</name>
</gene>
<name>A0A418YAP6_9GAMM</name>
<proteinExistence type="inferred from homology"/>
<reference evidence="6 7" key="1">
    <citation type="submission" date="2018-09" db="EMBL/GenBank/DDBJ databases">
        <authorList>
            <person name="Wang F."/>
        </authorList>
    </citation>
    <scope>NUCLEOTIDE SEQUENCE [LARGE SCALE GENOMIC DNA]</scope>
    <source>
        <strain evidence="6 7">PLHSC7-2</strain>
    </source>
</reference>
<dbReference type="InterPro" id="IPR029066">
    <property type="entry name" value="PLP-binding_barrel"/>
</dbReference>
<evidence type="ECO:0000313" key="6">
    <source>
        <dbReference type="EMBL" id="RJG40026.1"/>
    </source>
</evidence>
<evidence type="ECO:0000259" key="5">
    <source>
        <dbReference type="Pfam" id="PF01168"/>
    </source>
</evidence>
<comment type="cofactor">
    <cofactor evidence="3">
        <name>pyridoxal 5'-phosphate</name>
        <dbReference type="ChEBI" id="CHEBI:597326"/>
    </cofactor>
</comment>
<dbReference type="PROSITE" id="PS01211">
    <property type="entry name" value="UPF0001"/>
    <property type="match status" value="1"/>
</dbReference>
<protein>
    <recommendedName>
        <fullName evidence="2">Pyridoxal phosphate homeostasis protein</fullName>
        <shortName evidence="2">PLP homeostasis protein</shortName>
    </recommendedName>
</protein>
<dbReference type="SUPFAM" id="SSF51419">
    <property type="entry name" value="PLP-binding barrel"/>
    <property type="match status" value="1"/>
</dbReference>
<dbReference type="PIRSF" id="PIRSF004848">
    <property type="entry name" value="YBL036c_PLPDEIII"/>
    <property type="match status" value="1"/>
</dbReference>
<dbReference type="PANTHER" id="PTHR10146:SF14">
    <property type="entry name" value="PYRIDOXAL PHOSPHATE HOMEOSTASIS PROTEIN"/>
    <property type="match status" value="1"/>
</dbReference>
<comment type="function">
    <text evidence="2">Pyridoxal 5'-phosphate (PLP)-binding protein, which is involved in PLP homeostasis.</text>
</comment>
<feature type="modified residue" description="N6-(pyridoxal phosphate)lysine" evidence="2 3">
    <location>
        <position position="36"/>
    </location>
</feature>
<dbReference type="Pfam" id="PF01168">
    <property type="entry name" value="Ala_racemase_N"/>
    <property type="match status" value="1"/>
</dbReference>
<accession>A0A418YAP6</accession>
<sequence>MSTISQQLIAVKSQITLAASQAEREHDQIKLLAVSKTKPAADVKAAYQAGQRQFGENYVQEGVDKILALASDPDIIEPVEWHFIGPLQSNKTRLVAEHFDWVQSIDRDKIAQRLNDQRPAELPPLNVCLQVNISGEATKSGTTLSQVVDLASQVNTLPRLKLRGIMAIPAKTSDQTALNNSFQQLHQLYLQLQRNYPSMDTLSMGMTGDMQAAILAGSTMVRVGTAIFGARDYQN</sequence>
<reference evidence="6 7" key="2">
    <citation type="submission" date="2019-01" db="EMBL/GenBank/DDBJ databases">
        <title>Motilimonas pumilus sp. nov., isolated from the gut of sea cucumber (Apostichopus japonicus).</title>
        <authorList>
            <person name="Wang F.-Q."/>
            <person name="Ren L.-H."/>
            <person name="Lin Y.-W."/>
            <person name="Sun G.-H."/>
            <person name="Du Z.-J."/>
            <person name="Zhao J.-X."/>
            <person name="Liu X.-J."/>
            <person name="Liu L.-J."/>
        </authorList>
    </citation>
    <scope>NUCLEOTIDE SEQUENCE [LARGE SCALE GENOMIC DNA]</scope>
    <source>
        <strain evidence="6 7">PLHSC7-2</strain>
    </source>
</reference>
<dbReference type="HAMAP" id="MF_02087">
    <property type="entry name" value="PLP_homeostasis"/>
    <property type="match status" value="1"/>
</dbReference>
<comment type="similarity">
    <text evidence="2 4">Belongs to the pyridoxal phosphate-binding protein YggS/PROSC family.</text>
</comment>
<dbReference type="Gene3D" id="3.20.20.10">
    <property type="entry name" value="Alanine racemase"/>
    <property type="match status" value="1"/>
</dbReference>
<keyword evidence="7" id="KW-1185">Reference proteome</keyword>
<comment type="caution">
    <text evidence="6">The sequence shown here is derived from an EMBL/GenBank/DDBJ whole genome shotgun (WGS) entry which is preliminary data.</text>
</comment>
<dbReference type="InterPro" id="IPR011078">
    <property type="entry name" value="PyrdxlP_homeostasis"/>
</dbReference>
<dbReference type="OrthoDB" id="9804072at2"/>
<dbReference type="RefSeq" id="WP_119912124.1">
    <property type="nucleotide sequence ID" value="NZ_QZCH01000031.1"/>
</dbReference>
<evidence type="ECO:0000256" key="3">
    <source>
        <dbReference type="PIRSR" id="PIRSR004848-1"/>
    </source>
</evidence>
<dbReference type="InterPro" id="IPR001608">
    <property type="entry name" value="Ala_racemase_N"/>
</dbReference>